<dbReference type="Proteomes" id="UP000317430">
    <property type="component" value="Unassembled WGS sequence"/>
</dbReference>
<comment type="caution">
    <text evidence="1">The sequence shown here is derived from an EMBL/GenBank/DDBJ whole genome shotgun (WGS) entry which is preliminary data.</text>
</comment>
<sequence length="74" mass="8938">MKMVSTREQDLKDIGAIIKYKHFRSPFNTFDGLKEMGFDSIDFSVLLEGFSYAYGMDWLEEFFKENQDKLRRYY</sequence>
<reference evidence="1 2" key="1">
    <citation type="submission" date="2019-08" db="EMBL/GenBank/DDBJ databases">
        <authorList>
            <person name="Lei W."/>
        </authorList>
    </citation>
    <scope>NUCLEOTIDE SEQUENCE [LARGE SCALE GENOMIC DNA]</scope>
    <source>
        <strain evidence="1 2">CCUG 66496</strain>
    </source>
</reference>
<gene>
    <name evidence="1" type="ORF">FRX57_07530</name>
</gene>
<accession>A0A5C5SAB0</accession>
<proteinExistence type="predicted"/>
<dbReference type="EMBL" id="VOHL01000011">
    <property type="protein sequence ID" value="TWS96126.1"/>
    <property type="molecule type" value="Genomic_DNA"/>
</dbReference>
<organism evidence="1 2">
    <name type="scientific">Streptococcus cuniculipharyngis</name>
    <dbReference type="NCBI Taxonomy" id="1562651"/>
    <lineage>
        <taxon>Bacteria</taxon>
        <taxon>Bacillati</taxon>
        <taxon>Bacillota</taxon>
        <taxon>Bacilli</taxon>
        <taxon>Lactobacillales</taxon>
        <taxon>Streptococcaceae</taxon>
        <taxon>Streptococcus</taxon>
    </lineage>
</organism>
<name>A0A5C5SAB0_9STRE</name>
<evidence type="ECO:0000313" key="1">
    <source>
        <dbReference type="EMBL" id="TWS96126.1"/>
    </source>
</evidence>
<dbReference type="AlphaFoldDB" id="A0A5C5SAB0"/>
<protein>
    <submittedName>
        <fullName evidence="1">Uncharacterized protein</fullName>
    </submittedName>
</protein>
<evidence type="ECO:0000313" key="2">
    <source>
        <dbReference type="Proteomes" id="UP000317430"/>
    </source>
</evidence>
<dbReference type="OrthoDB" id="2218565at2"/>
<keyword evidence="2" id="KW-1185">Reference proteome</keyword>